<reference evidence="2" key="1">
    <citation type="submission" date="2014-05" db="EMBL/GenBank/DDBJ databases">
        <title>The transcriptome of the halophilic microalga Tetraselmis sp. GSL018 isolated from the Great Salt Lake, Utah.</title>
        <authorList>
            <person name="Jinkerson R.E."/>
            <person name="D'Adamo S."/>
            <person name="Posewitz M.C."/>
        </authorList>
    </citation>
    <scope>NUCLEOTIDE SEQUENCE</scope>
    <source>
        <strain evidence="2">GSL018</strain>
    </source>
</reference>
<feature type="non-terminal residue" evidence="2">
    <location>
        <position position="1"/>
    </location>
</feature>
<evidence type="ECO:0000313" key="2">
    <source>
        <dbReference type="EMBL" id="JAC66612.1"/>
    </source>
</evidence>
<feature type="non-terminal residue" evidence="2">
    <location>
        <position position="83"/>
    </location>
</feature>
<accession>A0A061R161</accession>
<gene>
    <name evidence="2" type="ORF">TSPGSL018_13222</name>
</gene>
<dbReference type="AlphaFoldDB" id="A0A061R161"/>
<dbReference type="EMBL" id="GBEZ01020018">
    <property type="protein sequence ID" value="JAC66612.1"/>
    <property type="molecule type" value="Transcribed_RNA"/>
</dbReference>
<sequence>IPPPLPHTHTHTHSRTAPTPNSMPKNKRGLCQLESFGRLGSLPTLERPPSSWPLPFKERRPSRETPPSLPSSTRAGGEGRSRL</sequence>
<organism evidence="2">
    <name type="scientific">Tetraselmis sp. GSL018</name>
    <dbReference type="NCBI Taxonomy" id="582737"/>
    <lineage>
        <taxon>Eukaryota</taxon>
        <taxon>Viridiplantae</taxon>
        <taxon>Chlorophyta</taxon>
        <taxon>core chlorophytes</taxon>
        <taxon>Chlorodendrophyceae</taxon>
        <taxon>Chlorodendrales</taxon>
        <taxon>Chlorodendraceae</taxon>
        <taxon>Tetraselmis</taxon>
    </lineage>
</organism>
<evidence type="ECO:0000256" key="1">
    <source>
        <dbReference type="SAM" id="MobiDB-lite"/>
    </source>
</evidence>
<protein>
    <submittedName>
        <fullName evidence="2">Uncharacterized protein</fullName>
    </submittedName>
</protein>
<feature type="region of interest" description="Disordered" evidence="1">
    <location>
        <begin position="1"/>
        <end position="83"/>
    </location>
</feature>
<name>A0A061R161_9CHLO</name>
<proteinExistence type="predicted"/>